<dbReference type="InterPro" id="IPR054275">
    <property type="entry name" value="DUF7006"/>
</dbReference>
<sequence>MLLVDKMTKDEALKGWLREESSGNRVRTFGNYLLYYKKLLSRNKQHKQLFYYGQNILSEVASYSEYKVNSPILSIIQLLKLDAKLQLIDFYLDILDEKMMTEQEIIRLVETDHQSYNQELFGYQKGNYDELPYSLIFLDSH</sequence>
<comment type="caution">
    <text evidence="1">The sequence shown here is derived from an EMBL/GenBank/DDBJ whole genome shotgun (WGS) entry which is preliminary data.</text>
</comment>
<dbReference type="EMBL" id="QRMZ01000022">
    <property type="protein sequence ID" value="RHK05256.1"/>
    <property type="molecule type" value="Genomic_DNA"/>
</dbReference>
<reference evidence="1 2" key="1">
    <citation type="submission" date="2018-08" db="EMBL/GenBank/DDBJ databases">
        <title>A genome reference for cultivated species of the human gut microbiota.</title>
        <authorList>
            <person name="Zou Y."/>
            <person name="Xue W."/>
            <person name="Luo G."/>
        </authorList>
    </citation>
    <scope>NUCLEOTIDE SEQUENCE [LARGE SCALE GENOMIC DNA]</scope>
    <source>
        <strain evidence="1 2">AF48-16</strain>
    </source>
</reference>
<organism evidence="1 2">
    <name type="scientific">Enterococcus casseliflavus</name>
    <name type="common">Enterococcus flavescens</name>
    <dbReference type="NCBI Taxonomy" id="37734"/>
    <lineage>
        <taxon>Bacteria</taxon>
        <taxon>Bacillati</taxon>
        <taxon>Bacillota</taxon>
        <taxon>Bacilli</taxon>
        <taxon>Lactobacillales</taxon>
        <taxon>Enterococcaceae</taxon>
        <taxon>Enterococcus</taxon>
    </lineage>
</organism>
<proteinExistence type="predicted"/>
<dbReference type="RefSeq" id="WP_151196134.1">
    <property type="nucleotide sequence ID" value="NZ_JAAVMT010000001.1"/>
</dbReference>
<evidence type="ECO:0000313" key="1">
    <source>
        <dbReference type="EMBL" id="RHK05256.1"/>
    </source>
</evidence>
<accession>A0A415EPI9</accession>
<name>A0A415EPI9_ENTCA</name>
<dbReference type="Pfam" id="PF22652">
    <property type="entry name" value="DUF7006"/>
    <property type="match status" value="1"/>
</dbReference>
<dbReference type="Proteomes" id="UP000286288">
    <property type="component" value="Unassembled WGS sequence"/>
</dbReference>
<dbReference type="AlphaFoldDB" id="A0A415EPI9"/>
<evidence type="ECO:0000313" key="2">
    <source>
        <dbReference type="Proteomes" id="UP000286288"/>
    </source>
</evidence>
<protein>
    <submittedName>
        <fullName evidence="1">Uncharacterized protein</fullName>
    </submittedName>
</protein>
<gene>
    <name evidence="1" type="ORF">DW084_14750</name>
</gene>